<dbReference type="Proteomes" id="UP000652761">
    <property type="component" value="Unassembled WGS sequence"/>
</dbReference>
<dbReference type="OrthoDB" id="736928at2759"/>
<reference evidence="2" key="1">
    <citation type="submission" date="2017-07" db="EMBL/GenBank/DDBJ databases">
        <title>Taro Niue Genome Assembly and Annotation.</title>
        <authorList>
            <person name="Atibalentja N."/>
            <person name="Keating K."/>
            <person name="Fields C.J."/>
        </authorList>
    </citation>
    <scope>NUCLEOTIDE SEQUENCE</scope>
    <source>
        <strain evidence="2">Niue_2</strain>
        <tissue evidence="2">Leaf</tissue>
    </source>
</reference>
<dbReference type="PANTHER" id="PTHR33052">
    <property type="entry name" value="DUF4228 DOMAIN PROTEIN-RELATED"/>
    <property type="match status" value="1"/>
</dbReference>
<dbReference type="EMBL" id="NMUH01000061">
    <property type="protein sequence ID" value="MQL70258.1"/>
    <property type="molecule type" value="Genomic_DNA"/>
</dbReference>
<feature type="region of interest" description="Disordered" evidence="1">
    <location>
        <begin position="173"/>
        <end position="205"/>
    </location>
</feature>
<organism evidence="2 3">
    <name type="scientific">Colocasia esculenta</name>
    <name type="common">Wild taro</name>
    <name type="synonym">Arum esculentum</name>
    <dbReference type="NCBI Taxonomy" id="4460"/>
    <lineage>
        <taxon>Eukaryota</taxon>
        <taxon>Viridiplantae</taxon>
        <taxon>Streptophyta</taxon>
        <taxon>Embryophyta</taxon>
        <taxon>Tracheophyta</taxon>
        <taxon>Spermatophyta</taxon>
        <taxon>Magnoliopsida</taxon>
        <taxon>Liliopsida</taxon>
        <taxon>Araceae</taxon>
        <taxon>Aroideae</taxon>
        <taxon>Colocasieae</taxon>
        <taxon>Colocasia</taxon>
    </lineage>
</organism>
<feature type="compositionally biased region" description="Polar residues" evidence="1">
    <location>
        <begin position="181"/>
        <end position="191"/>
    </location>
</feature>
<name>A0A843TEI0_COLES</name>
<evidence type="ECO:0008006" key="4">
    <source>
        <dbReference type="Google" id="ProtNLM"/>
    </source>
</evidence>
<keyword evidence="3" id="KW-1185">Reference proteome</keyword>
<gene>
    <name evidence="2" type="ORF">Taro_002556</name>
</gene>
<dbReference type="InterPro" id="IPR025322">
    <property type="entry name" value="PADRE_dom"/>
</dbReference>
<comment type="caution">
    <text evidence="2">The sequence shown here is derived from an EMBL/GenBank/DDBJ whole genome shotgun (WGS) entry which is preliminary data.</text>
</comment>
<evidence type="ECO:0000313" key="3">
    <source>
        <dbReference type="Proteomes" id="UP000652761"/>
    </source>
</evidence>
<proteinExistence type="predicted"/>
<dbReference type="AlphaFoldDB" id="A0A843TEI0"/>
<evidence type="ECO:0000313" key="2">
    <source>
        <dbReference type="EMBL" id="MQL70258.1"/>
    </source>
</evidence>
<protein>
    <recommendedName>
        <fullName evidence="4">DUF4228 domain-containing protein</fullName>
    </recommendedName>
</protein>
<evidence type="ECO:0000256" key="1">
    <source>
        <dbReference type="SAM" id="MobiDB-lite"/>
    </source>
</evidence>
<dbReference type="Pfam" id="PF14009">
    <property type="entry name" value="PADRE"/>
    <property type="match status" value="1"/>
</dbReference>
<accession>A0A843TEI0</accession>
<feature type="compositionally biased region" description="Basic and acidic residues" evidence="1">
    <location>
        <begin position="192"/>
        <end position="205"/>
    </location>
</feature>
<sequence length="205" mass="21700">MGCGLSCCRSTSTFNGVRVVHINGYVEDFSGPVTVAEVTGKPPKLVCFSPAQLLSFAARPLGLDERLEPGRLYFLLPHSVLQSDSSPVDLAALATRLTALARGGGAVAASPAHSASKLPFPYASECNSAAGHHADAGTGYNYGLGDGLGRGMSSKLRAWKPLLDTIEESFRRSTIDERSVGRSTRGMSSRSVDSRLVEEEERPSS</sequence>